<sequence>MACHGKCVQFQDILCPELMTKEPRASKLMAKNICDFDPPLRDSLADLDAIRWKIRGTKLPPPFHNVPPEIQCLVWEHFLSDDTLQLWCIISALTTGAQQQTVAPVSLSRKIWARYVSILGTSHVAALTNNPGEAVKNEVLIYDPASAKRAVDTIYVAHDLLGLKRVVFADSSGINVLEAPGIWWKTLRI</sequence>
<evidence type="ECO:0000313" key="1">
    <source>
        <dbReference type="EMBL" id="GAB0134213.1"/>
    </source>
</evidence>
<organism evidence="1 2">
    <name type="scientific">Epichloe bromicola</name>
    <dbReference type="NCBI Taxonomy" id="79588"/>
    <lineage>
        <taxon>Eukaryota</taxon>
        <taxon>Fungi</taxon>
        <taxon>Dikarya</taxon>
        <taxon>Ascomycota</taxon>
        <taxon>Pezizomycotina</taxon>
        <taxon>Sordariomycetes</taxon>
        <taxon>Hypocreomycetidae</taxon>
        <taxon>Hypocreales</taxon>
        <taxon>Clavicipitaceae</taxon>
        <taxon>Epichloe</taxon>
    </lineage>
</organism>
<name>A0ABQ0CLA4_9HYPO</name>
<gene>
    <name evidence="1" type="primary">g2594</name>
    <name evidence="1" type="ORF">EsDP_00002594</name>
</gene>
<evidence type="ECO:0000313" key="2">
    <source>
        <dbReference type="Proteomes" id="UP001562357"/>
    </source>
</evidence>
<comment type="caution">
    <text evidence="1">The sequence shown here is derived from an EMBL/GenBank/DDBJ whole genome shotgun (WGS) entry which is preliminary data.</text>
</comment>
<keyword evidence="2" id="KW-1185">Reference proteome</keyword>
<reference evidence="2" key="1">
    <citation type="submission" date="2024-06" db="EMBL/GenBank/DDBJ databases">
        <title>Draft Genome Sequences of Epichloe bromicola Strains Isolated from Elymus ciliaris.</title>
        <authorList>
            <consortium name="Epichloe bromicola genome sequencing consortium"/>
            <person name="Miura A."/>
            <person name="Imano S."/>
            <person name="Ashida A."/>
            <person name="Sato I."/>
            <person name="Chiba S."/>
            <person name="Tanaka A."/>
            <person name="Camagna M."/>
            <person name="Takemoto D."/>
        </authorList>
    </citation>
    <scope>NUCLEOTIDE SEQUENCE [LARGE SCALE GENOMIC DNA]</scope>
    <source>
        <strain evidence="2">DP</strain>
    </source>
</reference>
<dbReference type="Proteomes" id="UP001562357">
    <property type="component" value="Unassembled WGS sequence"/>
</dbReference>
<dbReference type="EMBL" id="BAAFGZ010000071">
    <property type="protein sequence ID" value="GAB0134213.1"/>
    <property type="molecule type" value="Genomic_DNA"/>
</dbReference>
<proteinExistence type="predicted"/>
<protein>
    <submittedName>
        <fullName evidence="1">Uncharacterized protein</fullName>
    </submittedName>
</protein>
<accession>A0ABQ0CLA4</accession>